<dbReference type="GO" id="GO:0016020">
    <property type="term" value="C:membrane"/>
    <property type="evidence" value="ECO:0007669"/>
    <property type="project" value="InterPro"/>
</dbReference>
<keyword evidence="6 8" id="KW-0449">Lipoprotein</keyword>
<accession>A0A5B8G6A6</accession>
<dbReference type="PROSITE" id="PS51257">
    <property type="entry name" value="PROKAR_LIPOPROTEIN"/>
    <property type="match status" value="1"/>
</dbReference>
<name>A0A5B8G6A6_9RHOB</name>
<evidence type="ECO:0000256" key="4">
    <source>
        <dbReference type="ARBA" id="ARBA00023136"/>
    </source>
</evidence>
<feature type="signal peptide" evidence="7">
    <location>
        <begin position="1"/>
        <end position="18"/>
    </location>
</feature>
<dbReference type="RefSeq" id="WP_138576908.1">
    <property type="nucleotide sequence ID" value="NZ_CP040821.1"/>
</dbReference>
<evidence type="ECO:0000256" key="5">
    <source>
        <dbReference type="ARBA" id="ARBA00023139"/>
    </source>
</evidence>
<feature type="chain" id="PRO_5022719150" evidence="7">
    <location>
        <begin position="19"/>
        <end position="50"/>
    </location>
</feature>
<dbReference type="Pfam" id="PF08085">
    <property type="entry name" value="Entericidin"/>
    <property type="match status" value="1"/>
</dbReference>
<evidence type="ECO:0000256" key="3">
    <source>
        <dbReference type="ARBA" id="ARBA00022729"/>
    </source>
</evidence>
<evidence type="ECO:0000313" key="9">
    <source>
        <dbReference type="Proteomes" id="UP000305888"/>
    </source>
</evidence>
<proteinExistence type="inferred from homology"/>
<gene>
    <name evidence="8" type="ORF">FDP22_22490</name>
</gene>
<dbReference type="Proteomes" id="UP000305888">
    <property type="component" value="Plasmid pD4M1C"/>
</dbReference>
<keyword evidence="4" id="KW-0472">Membrane</keyword>
<organism evidence="8 9">
    <name type="scientific">Paroceanicella profunda</name>
    <dbReference type="NCBI Taxonomy" id="2579971"/>
    <lineage>
        <taxon>Bacteria</taxon>
        <taxon>Pseudomonadati</taxon>
        <taxon>Pseudomonadota</taxon>
        <taxon>Alphaproteobacteria</taxon>
        <taxon>Rhodobacterales</taxon>
        <taxon>Paracoccaceae</taxon>
        <taxon>Paroceanicella</taxon>
    </lineage>
</organism>
<dbReference type="EMBL" id="CP040821">
    <property type="protein sequence ID" value="QDL94643.1"/>
    <property type="molecule type" value="Genomic_DNA"/>
</dbReference>
<dbReference type="OrthoDB" id="7363288at2"/>
<protein>
    <submittedName>
        <fullName evidence="8">Entericidin A/B family lipoprotein</fullName>
    </submittedName>
</protein>
<dbReference type="GO" id="GO:0009636">
    <property type="term" value="P:response to toxic substance"/>
    <property type="evidence" value="ECO:0007669"/>
    <property type="project" value="InterPro"/>
</dbReference>
<keyword evidence="8" id="KW-0614">Plasmid</keyword>
<dbReference type="InterPro" id="IPR012556">
    <property type="entry name" value="Entericidin"/>
</dbReference>
<comment type="similarity">
    <text evidence="1">Belongs to the EcnA/EcnB lipoprotein family.</text>
</comment>
<sequence length="50" mass="5078">MTIIAKRLAILGVFIGLAACNTVQGIGEDVQAGGSAIESSSEKVQSDITN</sequence>
<dbReference type="AlphaFoldDB" id="A0A5B8G6A6"/>
<keyword evidence="2" id="KW-1003">Cell membrane</keyword>
<geneLocation type="plasmid" evidence="9">
    <name>pd4m1c</name>
</geneLocation>
<dbReference type="KEGG" id="ppru:FDP22_22490"/>
<keyword evidence="9" id="KW-1185">Reference proteome</keyword>
<evidence type="ECO:0000313" key="8">
    <source>
        <dbReference type="EMBL" id="QDL94643.1"/>
    </source>
</evidence>
<evidence type="ECO:0000256" key="7">
    <source>
        <dbReference type="SAM" id="SignalP"/>
    </source>
</evidence>
<keyword evidence="3 7" id="KW-0732">Signal</keyword>
<evidence type="ECO:0000256" key="2">
    <source>
        <dbReference type="ARBA" id="ARBA00022475"/>
    </source>
</evidence>
<evidence type="ECO:0000256" key="1">
    <source>
        <dbReference type="ARBA" id="ARBA00010296"/>
    </source>
</evidence>
<reference evidence="8 9" key="1">
    <citation type="submission" date="2019-06" db="EMBL/GenBank/DDBJ databases">
        <title>Genome sequence of Rhodobacteraceae bacterium D4M1.</title>
        <authorList>
            <person name="Cao J."/>
        </authorList>
    </citation>
    <scope>NUCLEOTIDE SEQUENCE [LARGE SCALE GENOMIC DNA]</scope>
    <source>
        <strain evidence="8 9">D4M1</strain>
        <plasmid evidence="9">pd4m1c</plasmid>
    </source>
</reference>
<keyword evidence="5" id="KW-0564">Palmitate</keyword>
<evidence type="ECO:0000256" key="6">
    <source>
        <dbReference type="ARBA" id="ARBA00023288"/>
    </source>
</evidence>